<dbReference type="PATRIC" id="fig|1123069.3.peg.1795"/>
<gene>
    <name evidence="3" type="ORF">ruthe_01829</name>
</gene>
<dbReference type="EMBL" id="AOLV01000019">
    <property type="protein sequence ID" value="EPX84832.1"/>
    <property type="molecule type" value="Genomic_DNA"/>
</dbReference>
<feature type="chain" id="PRO_5004555454" evidence="1">
    <location>
        <begin position="19"/>
        <end position="189"/>
    </location>
</feature>
<name>S9QZ00_9RHOB</name>
<feature type="signal peptide" evidence="1">
    <location>
        <begin position="1"/>
        <end position="18"/>
    </location>
</feature>
<dbReference type="InterPro" id="IPR036249">
    <property type="entry name" value="Thioredoxin-like_sf"/>
</dbReference>
<dbReference type="RefSeq" id="WP_021097916.1">
    <property type="nucleotide sequence ID" value="NZ_KE557321.1"/>
</dbReference>
<sequence>MRLLLTALAFLAATAAVAEIPAPILGDDGLHKASWLRETFRDLREDLAEAGAEERRMMLLIEQRGCIYCARMHEEVFVAPEIFELLSERYFVIQINMFGDVPVTDFDGVTLPEKEAVRRWGVLFTPTMIFLPPSVPEGQTAAQAAVATMPGAFDRQTTQNLLTWVLEEGYAGDESFQAYHARRLAAQDN</sequence>
<dbReference type="Gene3D" id="3.40.30.10">
    <property type="entry name" value="Glutaredoxin"/>
    <property type="match status" value="1"/>
</dbReference>
<evidence type="ECO:0000313" key="3">
    <source>
        <dbReference type="EMBL" id="EPX84832.1"/>
    </source>
</evidence>
<dbReference type="AlphaFoldDB" id="S9QZ00"/>
<dbReference type="Proteomes" id="UP000015346">
    <property type="component" value="Unassembled WGS sequence"/>
</dbReference>
<dbReference type="HOGENOM" id="CLU_120998_0_0_5"/>
<dbReference type="InterPro" id="IPR041737">
    <property type="entry name" value="SoxW"/>
</dbReference>
<evidence type="ECO:0000256" key="1">
    <source>
        <dbReference type="SAM" id="SignalP"/>
    </source>
</evidence>
<reference evidence="3 4" key="1">
    <citation type="journal article" date="2013" name="Stand. Genomic Sci.">
        <title>Genome sequence of the reddish-pigmented Rubellimicrobium thermophilum type strain (DSM 16684(T)), a member of the Roseobacter clade.</title>
        <authorList>
            <person name="Fiebig A."/>
            <person name="Riedel T."/>
            <person name="Gronow S."/>
            <person name="Petersen J."/>
            <person name="Klenk H.P."/>
            <person name="Goker M."/>
        </authorList>
    </citation>
    <scope>NUCLEOTIDE SEQUENCE [LARGE SCALE GENOMIC DNA]</scope>
    <source>
        <strain evidence="3 4">DSM 16684</strain>
    </source>
</reference>
<dbReference type="OrthoDB" id="9811036at2"/>
<comment type="caution">
    <text evidence="3">The sequence shown here is derived from an EMBL/GenBank/DDBJ whole genome shotgun (WGS) entry which is preliminary data.</text>
</comment>
<evidence type="ECO:0000259" key="2">
    <source>
        <dbReference type="Pfam" id="PF13098"/>
    </source>
</evidence>
<evidence type="ECO:0000313" key="4">
    <source>
        <dbReference type="Proteomes" id="UP000015346"/>
    </source>
</evidence>
<dbReference type="SUPFAM" id="SSF52833">
    <property type="entry name" value="Thioredoxin-like"/>
    <property type="match status" value="1"/>
</dbReference>
<protein>
    <submittedName>
        <fullName evidence="3">Thioredoxin-related protein</fullName>
    </submittedName>
</protein>
<dbReference type="InterPro" id="IPR012336">
    <property type="entry name" value="Thioredoxin-like_fold"/>
</dbReference>
<keyword evidence="1" id="KW-0732">Signal</keyword>
<organism evidence="3 4">
    <name type="scientific">Rubellimicrobium thermophilum DSM 16684</name>
    <dbReference type="NCBI Taxonomy" id="1123069"/>
    <lineage>
        <taxon>Bacteria</taxon>
        <taxon>Pseudomonadati</taxon>
        <taxon>Pseudomonadota</taxon>
        <taxon>Alphaproteobacteria</taxon>
        <taxon>Rhodobacterales</taxon>
        <taxon>Roseobacteraceae</taxon>
        <taxon>Rubellimicrobium</taxon>
    </lineage>
</organism>
<dbReference type="STRING" id="1123069.ruthe_01829"/>
<feature type="domain" description="Thioredoxin-like fold" evidence="2">
    <location>
        <begin position="51"/>
        <end position="134"/>
    </location>
</feature>
<accession>S9QZ00</accession>
<proteinExistence type="predicted"/>
<keyword evidence="4" id="KW-1185">Reference proteome</keyword>
<dbReference type="CDD" id="cd02951">
    <property type="entry name" value="SoxW"/>
    <property type="match status" value="1"/>
</dbReference>
<dbReference type="Pfam" id="PF13098">
    <property type="entry name" value="Thioredoxin_2"/>
    <property type="match status" value="1"/>
</dbReference>